<evidence type="ECO:0000313" key="2">
    <source>
        <dbReference type="Proteomes" id="UP000007875"/>
    </source>
</evidence>
<dbReference type="Ensembl" id="ENSCSAVT00000008397.1">
    <property type="protein sequence ID" value="ENSCSAVP00000008289.1"/>
    <property type="gene ID" value="ENSCSAVG00000004935.1"/>
</dbReference>
<dbReference type="GeneTree" id="ENSGT00940000166057"/>
<sequence length="41" mass="4279">MDEVVVEAAVAEVTAVVVEEVTIKIAVSTSYNCPVQLLGCV</sequence>
<name>H2YSH9_CIOSA</name>
<evidence type="ECO:0000313" key="1">
    <source>
        <dbReference type="Ensembl" id="ENSCSAVP00000008289.1"/>
    </source>
</evidence>
<dbReference type="AlphaFoldDB" id="H2YSH9"/>
<proteinExistence type="predicted"/>
<reference evidence="1" key="3">
    <citation type="submission" date="2025-09" db="UniProtKB">
        <authorList>
            <consortium name="Ensembl"/>
        </authorList>
    </citation>
    <scope>IDENTIFICATION</scope>
</reference>
<organism evidence="1 2">
    <name type="scientific">Ciona savignyi</name>
    <name type="common">Pacific transparent sea squirt</name>
    <dbReference type="NCBI Taxonomy" id="51511"/>
    <lineage>
        <taxon>Eukaryota</taxon>
        <taxon>Metazoa</taxon>
        <taxon>Chordata</taxon>
        <taxon>Tunicata</taxon>
        <taxon>Ascidiacea</taxon>
        <taxon>Phlebobranchia</taxon>
        <taxon>Cionidae</taxon>
        <taxon>Ciona</taxon>
    </lineage>
</organism>
<reference evidence="2" key="1">
    <citation type="submission" date="2003-08" db="EMBL/GenBank/DDBJ databases">
        <authorList>
            <person name="Birren B."/>
            <person name="Nusbaum C."/>
            <person name="Abebe A."/>
            <person name="Abouelleil A."/>
            <person name="Adekoya E."/>
            <person name="Ait-zahra M."/>
            <person name="Allen N."/>
            <person name="Allen T."/>
            <person name="An P."/>
            <person name="Anderson M."/>
            <person name="Anderson S."/>
            <person name="Arachchi H."/>
            <person name="Armbruster J."/>
            <person name="Bachantsang P."/>
            <person name="Baldwin J."/>
            <person name="Barry A."/>
            <person name="Bayul T."/>
            <person name="Blitshsteyn B."/>
            <person name="Bloom T."/>
            <person name="Blye J."/>
            <person name="Boguslavskiy L."/>
            <person name="Borowsky M."/>
            <person name="Boukhgalter B."/>
            <person name="Brunache A."/>
            <person name="Butler J."/>
            <person name="Calixte N."/>
            <person name="Calvo S."/>
            <person name="Camarata J."/>
            <person name="Campo K."/>
            <person name="Chang J."/>
            <person name="Cheshatsang Y."/>
            <person name="Citroen M."/>
            <person name="Collymore A."/>
            <person name="Considine T."/>
            <person name="Cook A."/>
            <person name="Cooke P."/>
            <person name="Corum B."/>
            <person name="Cuomo C."/>
            <person name="David R."/>
            <person name="Dawoe T."/>
            <person name="Degray S."/>
            <person name="Dodge S."/>
            <person name="Dooley K."/>
            <person name="Dorje P."/>
            <person name="Dorjee K."/>
            <person name="Dorris L."/>
            <person name="Duffey N."/>
            <person name="Dupes A."/>
            <person name="Elkins T."/>
            <person name="Engels R."/>
            <person name="Erickson J."/>
            <person name="Farina A."/>
            <person name="Faro S."/>
            <person name="Ferreira P."/>
            <person name="Fischer H."/>
            <person name="Fitzgerald M."/>
            <person name="Foley K."/>
            <person name="Gage D."/>
            <person name="Galagan J."/>
            <person name="Gearin G."/>
            <person name="Gnerre S."/>
            <person name="Gnirke A."/>
            <person name="Goyette A."/>
            <person name="Graham J."/>
            <person name="Grandbois E."/>
            <person name="Gyaltsen K."/>
            <person name="Hafez N."/>
            <person name="Hagopian D."/>
            <person name="Hagos B."/>
            <person name="Hall J."/>
            <person name="Hatcher B."/>
            <person name="Heller A."/>
            <person name="Higgins H."/>
            <person name="Honan T."/>
            <person name="Horn A."/>
            <person name="Houde N."/>
            <person name="Hughes L."/>
            <person name="Hulme W."/>
            <person name="Husby E."/>
            <person name="Iliev I."/>
            <person name="Jaffe D."/>
            <person name="Jones C."/>
            <person name="Kamal M."/>
            <person name="Kamat A."/>
            <person name="Kamvysselis M."/>
            <person name="Karlsson E."/>
            <person name="Kells C."/>
            <person name="Kieu A."/>
            <person name="Kisner P."/>
            <person name="Kodira C."/>
            <person name="Kulbokas E."/>
            <person name="Labutti K."/>
            <person name="Lama D."/>
            <person name="Landers T."/>
            <person name="Leger J."/>
            <person name="Levine S."/>
            <person name="Lewis D."/>
            <person name="Lewis T."/>
            <person name="Lindblad-toh K."/>
            <person name="Liu X."/>
            <person name="Lokyitsang T."/>
            <person name="Lokyitsang Y."/>
            <person name="Lucien O."/>
            <person name="Lui A."/>
            <person name="Ma L.J."/>
            <person name="Mabbitt R."/>
            <person name="Macdonald J."/>
            <person name="Maclean C."/>
            <person name="Major J."/>
            <person name="Manning J."/>
            <person name="Marabella R."/>
            <person name="Maru K."/>
            <person name="Matthews C."/>
            <person name="Mauceli E."/>
            <person name="Mccarthy M."/>
            <person name="Mcdonough S."/>
            <person name="Mcghee T."/>
            <person name="Meldrim J."/>
            <person name="Meneus L."/>
            <person name="Mesirov J."/>
            <person name="Mihalev A."/>
            <person name="Mihova T."/>
            <person name="Mikkelsen T."/>
            <person name="Mlenga V."/>
            <person name="Moru K."/>
            <person name="Mozes J."/>
            <person name="Mulrain L."/>
            <person name="Munson G."/>
            <person name="Naylor J."/>
            <person name="Newes C."/>
            <person name="Nguyen C."/>
            <person name="Nguyen N."/>
            <person name="Nguyen T."/>
            <person name="Nicol R."/>
            <person name="Nielsen C."/>
            <person name="Nizzari M."/>
            <person name="Norbu C."/>
            <person name="Norbu N."/>
            <person name="O'donnell P."/>
            <person name="Okoawo O."/>
            <person name="O'leary S."/>
            <person name="Omotosho B."/>
            <person name="O'neill K."/>
            <person name="Osman S."/>
            <person name="Parker S."/>
            <person name="Perrin D."/>
            <person name="Phunkhang P."/>
            <person name="Piqani B."/>
            <person name="Purcell S."/>
            <person name="Rachupka T."/>
            <person name="Ramasamy U."/>
            <person name="Rameau R."/>
            <person name="Ray V."/>
            <person name="Raymond C."/>
            <person name="Retta R."/>
            <person name="Richardson S."/>
            <person name="Rise C."/>
            <person name="Rodriguez J."/>
            <person name="Rogers J."/>
            <person name="Rogov P."/>
            <person name="Rutman M."/>
            <person name="Schupbach R."/>
            <person name="Seaman C."/>
            <person name="Settipalli S."/>
            <person name="Sharpe T."/>
            <person name="Sheridan J."/>
            <person name="Sherpa N."/>
            <person name="Shi J."/>
            <person name="Smirnov S."/>
            <person name="Smith C."/>
            <person name="Sougnez C."/>
            <person name="Spencer B."/>
            <person name="Stalker J."/>
            <person name="Stange-thomann N."/>
            <person name="Stavropoulos S."/>
            <person name="Stetson K."/>
            <person name="Stone C."/>
            <person name="Stone S."/>
            <person name="Stubbs M."/>
            <person name="Talamas J."/>
            <person name="Tchuinga P."/>
            <person name="Tenzing P."/>
            <person name="Tesfaye S."/>
            <person name="Theodore J."/>
            <person name="Thoulutsang Y."/>
            <person name="Topham K."/>
            <person name="Towey S."/>
            <person name="Tsamla T."/>
            <person name="Tsomo N."/>
            <person name="Vallee D."/>
            <person name="Vassiliev H."/>
            <person name="Venkataraman V."/>
            <person name="Vinson J."/>
            <person name="Vo A."/>
            <person name="Wade C."/>
            <person name="Wang S."/>
            <person name="Wangchuk T."/>
            <person name="Wangdi T."/>
            <person name="Whittaker C."/>
            <person name="Wilkinson J."/>
            <person name="Wu Y."/>
            <person name="Wyman D."/>
            <person name="Yadav S."/>
            <person name="Yang S."/>
            <person name="Yang X."/>
            <person name="Yeager S."/>
            <person name="Yee E."/>
            <person name="Young G."/>
            <person name="Zainoun J."/>
            <person name="Zembeck L."/>
            <person name="Zimmer A."/>
            <person name="Zody M."/>
            <person name="Lander E."/>
        </authorList>
    </citation>
    <scope>NUCLEOTIDE SEQUENCE [LARGE SCALE GENOMIC DNA]</scope>
</reference>
<keyword evidence="2" id="KW-1185">Reference proteome</keyword>
<dbReference type="HOGENOM" id="CLU_3279208_0_0_1"/>
<dbReference type="Proteomes" id="UP000007875">
    <property type="component" value="Unassembled WGS sequence"/>
</dbReference>
<accession>H2YSH9</accession>
<protein>
    <submittedName>
        <fullName evidence="1">Uncharacterized protein</fullName>
    </submittedName>
</protein>
<reference evidence="1" key="2">
    <citation type="submission" date="2025-08" db="UniProtKB">
        <authorList>
            <consortium name="Ensembl"/>
        </authorList>
    </citation>
    <scope>IDENTIFICATION</scope>
</reference>